<evidence type="ECO:0000313" key="3">
    <source>
        <dbReference type="Proteomes" id="UP001163336"/>
    </source>
</evidence>
<dbReference type="Proteomes" id="UP001163336">
    <property type="component" value="Chromosome"/>
</dbReference>
<keyword evidence="3" id="KW-1185">Reference proteome</keyword>
<name>A0ABM8C2G6_9BURK</name>
<protein>
    <recommendedName>
        <fullName evidence="4">DUF3016 domain-containing protein</fullName>
    </recommendedName>
</protein>
<keyword evidence="1" id="KW-0732">Signal</keyword>
<evidence type="ECO:0000313" key="2">
    <source>
        <dbReference type="EMBL" id="BDT57376.1"/>
    </source>
</evidence>
<evidence type="ECO:0000256" key="1">
    <source>
        <dbReference type="SAM" id="SignalP"/>
    </source>
</evidence>
<feature type="chain" id="PRO_5046262086" description="DUF3016 domain-containing protein" evidence="1">
    <location>
        <begin position="24"/>
        <end position="164"/>
    </location>
</feature>
<evidence type="ECO:0008006" key="4">
    <source>
        <dbReference type="Google" id="ProtNLM"/>
    </source>
</evidence>
<reference evidence="2" key="1">
    <citation type="submission" date="2022-11" db="EMBL/GenBank/DDBJ databases">
        <title>Isolation and characterization of PLA-degrading bacterium Massilia sp. from Antarctic soil.</title>
        <authorList>
            <person name="Sato K."/>
            <person name="Gomez-Fuentes C."/>
            <person name="Ahmad S.A."/>
            <person name="Zulkharnain A."/>
        </authorList>
    </citation>
    <scope>NUCLEOTIDE SEQUENCE</scope>
    <source>
        <strain evidence="2">N-3</strain>
    </source>
</reference>
<proteinExistence type="predicted"/>
<feature type="signal peptide" evidence="1">
    <location>
        <begin position="1"/>
        <end position="23"/>
    </location>
</feature>
<sequence>MKTRVFKAALAAALALGAGVASAEVTVNYVNMEQFADLPSGEWERKDVLNRLADYIKKLGADLPAGTDLTVNIYNVDLAGREYPGQRASGDMRVLEGKSDWPLIELQYALSSNGQVFDSGTAQISDVIYMQRIMKRSQETDNLRYEKRMLQDWFKKTILTKKPG</sequence>
<accession>A0ABM8C2G6</accession>
<organism evidence="2 3">
    <name type="scientific">Massilia varians</name>
    <dbReference type="NCBI Taxonomy" id="457921"/>
    <lineage>
        <taxon>Bacteria</taxon>
        <taxon>Pseudomonadati</taxon>
        <taxon>Pseudomonadota</taxon>
        <taxon>Betaproteobacteria</taxon>
        <taxon>Burkholderiales</taxon>
        <taxon>Oxalobacteraceae</taxon>
        <taxon>Telluria group</taxon>
        <taxon>Massilia</taxon>
    </lineage>
</organism>
<dbReference type="RefSeq" id="WP_281912659.1">
    <property type="nucleotide sequence ID" value="NZ_AP026966.1"/>
</dbReference>
<dbReference type="EMBL" id="AP026966">
    <property type="protein sequence ID" value="BDT57376.1"/>
    <property type="molecule type" value="Genomic_DNA"/>
</dbReference>
<gene>
    <name evidence="2" type="ORF">MasN3_08700</name>
</gene>
<dbReference type="InterPro" id="IPR021557">
    <property type="entry name" value="DUF3016"/>
</dbReference>
<dbReference type="Pfam" id="PF11454">
    <property type="entry name" value="DUF3016"/>
    <property type="match status" value="1"/>
</dbReference>